<dbReference type="PANTHER" id="PTHR30349:SF94">
    <property type="entry name" value="INTEGRASE_RECOMBINASE HI_1414-RELATED"/>
    <property type="match status" value="1"/>
</dbReference>
<dbReference type="Pfam" id="PF00589">
    <property type="entry name" value="Phage_integrase"/>
    <property type="match status" value="1"/>
</dbReference>
<reference evidence="4" key="1">
    <citation type="submission" date="2022-07" db="EMBL/GenBank/DDBJ databases">
        <title>Genome Sequence of Physisporinus lineatus.</title>
        <authorList>
            <person name="Buettner E."/>
        </authorList>
    </citation>
    <scope>NUCLEOTIDE SEQUENCE</scope>
    <source>
        <strain evidence="4">VT162</strain>
    </source>
</reference>
<gene>
    <name evidence="4" type="ORF">NLI96_g12763</name>
</gene>
<sequence>MDDGTWVDPAGTTEITFGKLLERYKGSVTQTKRSRRSEECRIGKIMRNKIAEYSMRNLTTSILAEYRDQRLKEASNSCVCRELATISAVITHAQREWGLNINNPAKLVKKPRLPPGRNRMLKPAELERLLHELNAERHELRSKWLVPLAKLALETAMRQGELLSLLWKHVDFEERTAYLPMTKNGKDRYVPLSSAAIAIFESLERVDERVIPISQNVVLCAWPRACKRAGIEDFHFHDLRHMATSNLAKKLPNVIELASVTGHSNVQMLKRYYHVSASELSRKLG</sequence>
<dbReference type="InterPro" id="IPR011010">
    <property type="entry name" value="DNA_brk_join_enz"/>
</dbReference>
<evidence type="ECO:0000256" key="2">
    <source>
        <dbReference type="ARBA" id="ARBA00023172"/>
    </source>
</evidence>
<evidence type="ECO:0000313" key="4">
    <source>
        <dbReference type="EMBL" id="KAJ3473903.1"/>
    </source>
</evidence>
<dbReference type="CDD" id="cd00796">
    <property type="entry name" value="INT_Rci_Hp1_C"/>
    <property type="match status" value="1"/>
</dbReference>
<dbReference type="GO" id="GO:0003677">
    <property type="term" value="F:DNA binding"/>
    <property type="evidence" value="ECO:0007669"/>
    <property type="project" value="UniProtKB-KW"/>
</dbReference>
<dbReference type="PANTHER" id="PTHR30349">
    <property type="entry name" value="PHAGE INTEGRASE-RELATED"/>
    <property type="match status" value="1"/>
</dbReference>
<dbReference type="InterPro" id="IPR010998">
    <property type="entry name" value="Integrase_recombinase_N"/>
</dbReference>
<keyword evidence="5" id="KW-1185">Reference proteome</keyword>
<dbReference type="Gene3D" id="1.10.443.10">
    <property type="entry name" value="Intergrase catalytic core"/>
    <property type="match status" value="1"/>
</dbReference>
<dbReference type="Proteomes" id="UP001212997">
    <property type="component" value="Unassembled WGS sequence"/>
</dbReference>
<dbReference type="InterPro" id="IPR002104">
    <property type="entry name" value="Integrase_catalytic"/>
</dbReference>
<feature type="domain" description="Tyr recombinase" evidence="3">
    <location>
        <begin position="116"/>
        <end position="285"/>
    </location>
</feature>
<dbReference type="AlphaFoldDB" id="A0AAD5UPC4"/>
<proteinExistence type="predicted"/>
<organism evidence="4 5">
    <name type="scientific">Meripilus lineatus</name>
    <dbReference type="NCBI Taxonomy" id="2056292"/>
    <lineage>
        <taxon>Eukaryota</taxon>
        <taxon>Fungi</taxon>
        <taxon>Dikarya</taxon>
        <taxon>Basidiomycota</taxon>
        <taxon>Agaricomycotina</taxon>
        <taxon>Agaricomycetes</taxon>
        <taxon>Polyporales</taxon>
        <taxon>Meripilaceae</taxon>
        <taxon>Meripilus</taxon>
    </lineage>
</organism>
<keyword evidence="2" id="KW-0233">DNA recombination</keyword>
<dbReference type="PROSITE" id="PS51898">
    <property type="entry name" value="TYR_RECOMBINASE"/>
    <property type="match status" value="1"/>
</dbReference>
<evidence type="ECO:0000259" key="3">
    <source>
        <dbReference type="PROSITE" id="PS51898"/>
    </source>
</evidence>
<dbReference type="GO" id="GO:0006310">
    <property type="term" value="P:DNA recombination"/>
    <property type="evidence" value="ECO:0007669"/>
    <property type="project" value="UniProtKB-KW"/>
</dbReference>
<dbReference type="InterPro" id="IPR013762">
    <property type="entry name" value="Integrase-like_cat_sf"/>
</dbReference>
<accession>A0AAD5UPC4</accession>
<evidence type="ECO:0000313" key="5">
    <source>
        <dbReference type="Proteomes" id="UP001212997"/>
    </source>
</evidence>
<comment type="caution">
    <text evidence="4">The sequence shown here is derived from an EMBL/GenBank/DDBJ whole genome shotgun (WGS) entry which is preliminary data.</text>
</comment>
<dbReference type="EMBL" id="JANAWD010001215">
    <property type="protein sequence ID" value="KAJ3473903.1"/>
    <property type="molecule type" value="Genomic_DNA"/>
</dbReference>
<name>A0AAD5UPC4_9APHY</name>
<dbReference type="InterPro" id="IPR050090">
    <property type="entry name" value="Tyrosine_recombinase_XerCD"/>
</dbReference>
<dbReference type="SUPFAM" id="SSF56349">
    <property type="entry name" value="DNA breaking-rejoining enzymes"/>
    <property type="match status" value="1"/>
</dbReference>
<dbReference type="GO" id="GO:0015074">
    <property type="term" value="P:DNA integration"/>
    <property type="evidence" value="ECO:0007669"/>
    <property type="project" value="InterPro"/>
</dbReference>
<keyword evidence="1" id="KW-0238">DNA-binding</keyword>
<dbReference type="Gene3D" id="1.10.150.130">
    <property type="match status" value="1"/>
</dbReference>
<protein>
    <recommendedName>
        <fullName evidence="3">Tyr recombinase domain-containing protein</fullName>
    </recommendedName>
</protein>
<evidence type="ECO:0000256" key="1">
    <source>
        <dbReference type="ARBA" id="ARBA00023125"/>
    </source>
</evidence>